<evidence type="ECO:0000313" key="2">
    <source>
        <dbReference type="EMBL" id="PSJ63419.1"/>
    </source>
</evidence>
<sequence length="60" mass="6325">MPKPLPPEKARQGKLGRPVLVVLIAALVLAMVVWAGVEFWGERIDTPAADDAGGISTDSN</sequence>
<dbReference type="Proteomes" id="UP000241229">
    <property type="component" value="Unassembled WGS sequence"/>
</dbReference>
<reference evidence="2 3" key="1">
    <citation type="submission" date="2018-03" db="EMBL/GenBank/DDBJ databases">
        <title>The draft genome of Mesorhizobium sp. 6GN-30.</title>
        <authorList>
            <person name="Liu L."/>
            <person name="Li L."/>
            <person name="Wang T."/>
            <person name="Zhang X."/>
            <person name="Liang L."/>
        </authorList>
    </citation>
    <scope>NUCLEOTIDE SEQUENCE [LARGE SCALE GENOMIC DNA]</scope>
    <source>
        <strain evidence="2 3">6GN30</strain>
    </source>
</reference>
<protein>
    <submittedName>
        <fullName evidence="2">Uncharacterized protein</fullName>
    </submittedName>
</protein>
<organism evidence="2 3">
    <name type="scientific">Kumtagia ephedrae</name>
    <dbReference type="NCBI Taxonomy" id="2116701"/>
    <lineage>
        <taxon>Bacteria</taxon>
        <taxon>Pseudomonadati</taxon>
        <taxon>Pseudomonadota</taxon>
        <taxon>Alphaproteobacteria</taxon>
        <taxon>Hyphomicrobiales</taxon>
        <taxon>Phyllobacteriaceae</taxon>
        <taxon>Kumtagia</taxon>
    </lineage>
</organism>
<keyword evidence="1" id="KW-1133">Transmembrane helix</keyword>
<dbReference type="EMBL" id="PXYK01000005">
    <property type="protein sequence ID" value="PSJ63419.1"/>
    <property type="molecule type" value="Genomic_DNA"/>
</dbReference>
<gene>
    <name evidence="2" type="ORF">C7I84_07260</name>
</gene>
<accession>A0A2P7SLQ0</accession>
<name>A0A2P7SLQ0_9HYPH</name>
<keyword evidence="1" id="KW-0472">Membrane</keyword>
<proteinExistence type="predicted"/>
<dbReference type="RefSeq" id="WP_106771482.1">
    <property type="nucleotide sequence ID" value="NZ_PXYK01000005.1"/>
</dbReference>
<evidence type="ECO:0000256" key="1">
    <source>
        <dbReference type="SAM" id="Phobius"/>
    </source>
</evidence>
<feature type="transmembrane region" description="Helical" evidence="1">
    <location>
        <begin position="20"/>
        <end position="37"/>
    </location>
</feature>
<dbReference type="AlphaFoldDB" id="A0A2P7SLQ0"/>
<keyword evidence="1" id="KW-0812">Transmembrane</keyword>
<evidence type="ECO:0000313" key="3">
    <source>
        <dbReference type="Proteomes" id="UP000241229"/>
    </source>
</evidence>
<comment type="caution">
    <text evidence="2">The sequence shown here is derived from an EMBL/GenBank/DDBJ whole genome shotgun (WGS) entry which is preliminary data.</text>
</comment>
<keyword evidence="3" id="KW-1185">Reference proteome</keyword>